<name>A0A3M6ULI6_POCDA</name>
<reference evidence="1 2" key="1">
    <citation type="journal article" date="2018" name="Sci. Rep.">
        <title>Comparative analysis of the Pocillopora damicornis genome highlights role of immune system in coral evolution.</title>
        <authorList>
            <person name="Cunning R."/>
            <person name="Bay R.A."/>
            <person name="Gillette P."/>
            <person name="Baker A.C."/>
            <person name="Traylor-Knowles N."/>
        </authorList>
    </citation>
    <scope>NUCLEOTIDE SEQUENCE [LARGE SCALE GENOMIC DNA]</scope>
    <source>
        <strain evidence="1">RSMAS</strain>
        <tissue evidence="1">Whole animal</tissue>
    </source>
</reference>
<dbReference type="AlphaFoldDB" id="A0A3M6ULI6"/>
<organism evidence="1 2">
    <name type="scientific">Pocillopora damicornis</name>
    <name type="common">Cauliflower coral</name>
    <name type="synonym">Millepora damicornis</name>
    <dbReference type="NCBI Taxonomy" id="46731"/>
    <lineage>
        <taxon>Eukaryota</taxon>
        <taxon>Metazoa</taxon>
        <taxon>Cnidaria</taxon>
        <taxon>Anthozoa</taxon>
        <taxon>Hexacorallia</taxon>
        <taxon>Scleractinia</taxon>
        <taxon>Astrocoeniina</taxon>
        <taxon>Pocilloporidae</taxon>
        <taxon>Pocillopora</taxon>
    </lineage>
</organism>
<evidence type="ECO:0000313" key="2">
    <source>
        <dbReference type="Proteomes" id="UP000275408"/>
    </source>
</evidence>
<gene>
    <name evidence="1" type="ORF">pdam_00013868</name>
</gene>
<protein>
    <submittedName>
        <fullName evidence="1">Uncharacterized protein</fullName>
    </submittedName>
</protein>
<dbReference type="Proteomes" id="UP000275408">
    <property type="component" value="Unassembled WGS sequence"/>
</dbReference>
<proteinExistence type="predicted"/>
<dbReference type="EMBL" id="RCHS01001270">
    <property type="protein sequence ID" value="RMX54404.1"/>
    <property type="molecule type" value="Genomic_DNA"/>
</dbReference>
<accession>A0A3M6ULI6</accession>
<comment type="caution">
    <text evidence="1">The sequence shown here is derived from an EMBL/GenBank/DDBJ whole genome shotgun (WGS) entry which is preliminary data.</text>
</comment>
<sequence>MSFDECKEKEKSLKGSAKITGMDFVLKHEDTIYIDLLGFVAKMSKQSRDKIVPTITKFGSKYDSIDLSLESADTICSSDLCRFFKDFSPCSH</sequence>
<evidence type="ECO:0000313" key="1">
    <source>
        <dbReference type="EMBL" id="RMX54404.1"/>
    </source>
</evidence>
<keyword evidence="2" id="KW-1185">Reference proteome</keyword>